<evidence type="ECO:0000313" key="11">
    <source>
        <dbReference type="EMBL" id="EFJ08789.1"/>
    </source>
</evidence>
<dbReference type="EC" id="2.3.2.27" evidence="2"/>
<evidence type="ECO:0000256" key="5">
    <source>
        <dbReference type="ARBA" id="ARBA00022771"/>
    </source>
</evidence>
<sequence length="99" mass="10999">DQLIQQLAENDPNRYGTPPASKTAIEAMPVVSITSEHMSGDGGQCAVCKDEFELGSEVRQMPCKHLYHGDCILPWLAQHNSCPVCRHEMPTDDPEYNNT</sequence>
<evidence type="ECO:0000256" key="7">
    <source>
        <dbReference type="ARBA" id="ARBA00022833"/>
    </source>
</evidence>
<feature type="domain" description="RING-type" evidence="9">
    <location>
        <begin position="45"/>
        <end position="86"/>
    </location>
</feature>
<dbReference type="Proteomes" id="UP000001514">
    <property type="component" value="Unassembled WGS sequence"/>
</dbReference>
<protein>
    <recommendedName>
        <fullName evidence="2">RING-type E3 ubiquitin transferase</fullName>
        <ecNumber evidence="2">2.3.2.27</ecNumber>
    </recommendedName>
</protein>
<dbReference type="EMBL" id="GL377701">
    <property type="protein sequence ID" value="EFJ06394.1"/>
    <property type="molecule type" value="Genomic_DNA"/>
</dbReference>
<dbReference type="AlphaFoldDB" id="D8T3I3"/>
<dbReference type="Pfam" id="PF13639">
    <property type="entry name" value="zf-RING_2"/>
    <property type="match status" value="1"/>
</dbReference>
<evidence type="ECO:0000256" key="1">
    <source>
        <dbReference type="ARBA" id="ARBA00000900"/>
    </source>
</evidence>
<dbReference type="eggNOG" id="KOG0800">
    <property type="taxonomic scope" value="Eukaryota"/>
</dbReference>
<evidence type="ECO:0000313" key="10">
    <source>
        <dbReference type="EMBL" id="EFJ06394.1"/>
    </source>
</evidence>
<dbReference type="PANTHER" id="PTHR15710:SF18">
    <property type="entry name" value="RING-TYPE E3 UBIQUITIN TRANSFERASE"/>
    <property type="match status" value="1"/>
</dbReference>
<dbReference type="FunFam" id="3.30.40.10:FF:000022">
    <property type="entry name" value="E3 ubiquitin-protein ligase RING1-like"/>
    <property type="match status" value="1"/>
</dbReference>
<comment type="catalytic activity">
    <reaction evidence="1">
        <text>S-ubiquitinyl-[E2 ubiquitin-conjugating enzyme]-L-cysteine + [acceptor protein]-L-lysine = [E2 ubiquitin-conjugating enzyme]-L-cysteine + N(6)-ubiquitinyl-[acceptor protein]-L-lysine.</text>
        <dbReference type="EC" id="2.3.2.27"/>
    </reaction>
</comment>
<accession>D8T3I3</accession>
<evidence type="ECO:0000256" key="3">
    <source>
        <dbReference type="ARBA" id="ARBA00022679"/>
    </source>
</evidence>
<dbReference type="GO" id="GO:0016567">
    <property type="term" value="P:protein ubiquitination"/>
    <property type="evidence" value="ECO:0000318"/>
    <property type="project" value="GO_Central"/>
</dbReference>
<dbReference type="SUPFAM" id="SSF57850">
    <property type="entry name" value="RING/U-box"/>
    <property type="match status" value="1"/>
</dbReference>
<evidence type="ECO:0000313" key="12">
    <source>
        <dbReference type="Proteomes" id="UP000001514"/>
    </source>
</evidence>
<reference evidence="11 12" key="1">
    <citation type="journal article" date="2011" name="Science">
        <title>The Selaginella genome identifies genetic changes associated with the evolution of vascular plants.</title>
        <authorList>
            <person name="Banks J.A."/>
            <person name="Nishiyama T."/>
            <person name="Hasebe M."/>
            <person name="Bowman J.L."/>
            <person name="Gribskov M."/>
            <person name="dePamphilis C."/>
            <person name="Albert V.A."/>
            <person name="Aono N."/>
            <person name="Aoyama T."/>
            <person name="Ambrose B.A."/>
            <person name="Ashton N.W."/>
            <person name="Axtell M.J."/>
            <person name="Barker E."/>
            <person name="Barker M.S."/>
            <person name="Bennetzen J.L."/>
            <person name="Bonawitz N.D."/>
            <person name="Chapple C."/>
            <person name="Cheng C."/>
            <person name="Correa L.G."/>
            <person name="Dacre M."/>
            <person name="DeBarry J."/>
            <person name="Dreyer I."/>
            <person name="Elias M."/>
            <person name="Engstrom E.M."/>
            <person name="Estelle M."/>
            <person name="Feng L."/>
            <person name="Finet C."/>
            <person name="Floyd S.K."/>
            <person name="Frommer W.B."/>
            <person name="Fujita T."/>
            <person name="Gramzow L."/>
            <person name="Gutensohn M."/>
            <person name="Harholt J."/>
            <person name="Hattori M."/>
            <person name="Heyl A."/>
            <person name="Hirai T."/>
            <person name="Hiwatashi Y."/>
            <person name="Ishikawa M."/>
            <person name="Iwata M."/>
            <person name="Karol K.G."/>
            <person name="Koehler B."/>
            <person name="Kolukisaoglu U."/>
            <person name="Kubo M."/>
            <person name="Kurata T."/>
            <person name="Lalonde S."/>
            <person name="Li K."/>
            <person name="Li Y."/>
            <person name="Litt A."/>
            <person name="Lyons E."/>
            <person name="Manning G."/>
            <person name="Maruyama T."/>
            <person name="Michael T.P."/>
            <person name="Mikami K."/>
            <person name="Miyazaki S."/>
            <person name="Morinaga S."/>
            <person name="Murata T."/>
            <person name="Mueller-Roeber B."/>
            <person name="Nelson D.R."/>
            <person name="Obara M."/>
            <person name="Oguri Y."/>
            <person name="Olmstead R.G."/>
            <person name="Onodera N."/>
            <person name="Petersen B.L."/>
            <person name="Pils B."/>
            <person name="Prigge M."/>
            <person name="Rensing S.A."/>
            <person name="Riano-Pachon D.M."/>
            <person name="Roberts A.W."/>
            <person name="Sato Y."/>
            <person name="Scheller H.V."/>
            <person name="Schulz B."/>
            <person name="Schulz C."/>
            <person name="Shakirov E.V."/>
            <person name="Shibagaki N."/>
            <person name="Shinohara N."/>
            <person name="Shippen D.E."/>
            <person name="Soerensen I."/>
            <person name="Sotooka R."/>
            <person name="Sugimoto N."/>
            <person name="Sugita M."/>
            <person name="Sumikawa N."/>
            <person name="Tanurdzic M."/>
            <person name="Theissen G."/>
            <person name="Ulvskov P."/>
            <person name="Wakazuki S."/>
            <person name="Weng J.K."/>
            <person name="Willats W.W."/>
            <person name="Wipf D."/>
            <person name="Wolf P.G."/>
            <person name="Yang L."/>
            <person name="Zimmer A.D."/>
            <person name="Zhu Q."/>
            <person name="Mitros T."/>
            <person name="Hellsten U."/>
            <person name="Loque D."/>
            <person name="Otillar R."/>
            <person name="Salamov A."/>
            <person name="Schmutz J."/>
            <person name="Shapiro H."/>
            <person name="Lindquist E."/>
            <person name="Lucas S."/>
            <person name="Rokhsar D."/>
            <person name="Grigoriev I.V."/>
        </authorList>
    </citation>
    <scope>NUCLEOTIDE SEQUENCE [LARGE SCALE GENOMIC DNA]</scope>
</reference>
<evidence type="ECO:0000256" key="2">
    <source>
        <dbReference type="ARBA" id="ARBA00012483"/>
    </source>
</evidence>
<keyword evidence="12" id="KW-1185">Reference proteome</keyword>
<keyword evidence="4" id="KW-0479">Metal-binding</keyword>
<evidence type="ECO:0000256" key="8">
    <source>
        <dbReference type="PROSITE-ProRule" id="PRU00175"/>
    </source>
</evidence>
<dbReference type="KEGG" id="smo:SELMODRAFT_7748"/>
<dbReference type="Gene3D" id="3.30.40.10">
    <property type="entry name" value="Zinc/RING finger domain, C3HC4 (zinc finger)"/>
    <property type="match status" value="1"/>
</dbReference>
<organism evidence="12">
    <name type="scientific">Selaginella moellendorffii</name>
    <name type="common">Spikemoss</name>
    <dbReference type="NCBI Taxonomy" id="88036"/>
    <lineage>
        <taxon>Eukaryota</taxon>
        <taxon>Viridiplantae</taxon>
        <taxon>Streptophyta</taxon>
        <taxon>Embryophyta</taxon>
        <taxon>Tracheophyta</taxon>
        <taxon>Lycopodiopsida</taxon>
        <taxon>Selaginellales</taxon>
        <taxon>Selaginellaceae</taxon>
        <taxon>Selaginella</taxon>
    </lineage>
</organism>
<gene>
    <name evidence="11" type="ORF">SELMODRAFT_18755</name>
    <name evidence="10" type="ORF">SELMODRAFT_7748</name>
</gene>
<dbReference type="KEGG" id="smo:SELMODRAFT_18755"/>
<keyword evidence="3" id="KW-0808">Transferase</keyword>
<dbReference type="SMART" id="SM00184">
    <property type="entry name" value="RING"/>
    <property type="match status" value="1"/>
</dbReference>
<dbReference type="InterPro" id="IPR013083">
    <property type="entry name" value="Znf_RING/FYVE/PHD"/>
</dbReference>
<evidence type="ECO:0000256" key="4">
    <source>
        <dbReference type="ARBA" id="ARBA00022723"/>
    </source>
</evidence>
<dbReference type="OMA" id="CFHIFHG"/>
<feature type="non-terminal residue" evidence="11">
    <location>
        <position position="99"/>
    </location>
</feature>
<dbReference type="GO" id="GO:0008270">
    <property type="term" value="F:zinc ion binding"/>
    <property type="evidence" value="ECO:0007669"/>
    <property type="project" value="UniProtKB-KW"/>
</dbReference>
<dbReference type="InterPro" id="IPR001841">
    <property type="entry name" value="Znf_RING"/>
</dbReference>
<dbReference type="GO" id="GO:0061630">
    <property type="term" value="F:ubiquitin protein ligase activity"/>
    <property type="evidence" value="ECO:0000318"/>
    <property type="project" value="GO_Central"/>
</dbReference>
<dbReference type="PROSITE" id="PS50089">
    <property type="entry name" value="ZF_RING_2"/>
    <property type="match status" value="1"/>
</dbReference>
<feature type="non-terminal residue" evidence="11">
    <location>
        <position position="1"/>
    </location>
</feature>
<dbReference type="PANTHER" id="PTHR15710">
    <property type="entry name" value="E3 UBIQUITIN-PROTEIN LIGASE PRAJA"/>
    <property type="match status" value="1"/>
</dbReference>
<dbReference type="GO" id="GO:0005737">
    <property type="term" value="C:cytoplasm"/>
    <property type="evidence" value="ECO:0000318"/>
    <property type="project" value="GO_Central"/>
</dbReference>
<dbReference type="EMBL" id="GL377670">
    <property type="protein sequence ID" value="EFJ08789.1"/>
    <property type="molecule type" value="Genomic_DNA"/>
</dbReference>
<dbReference type="STRING" id="88036.D8T3I3"/>
<proteinExistence type="predicted"/>
<keyword evidence="5 8" id="KW-0863">Zinc-finger</keyword>
<keyword evidence="7" id="KW-0862">Zinc</keyword>
<dbReference type="Gramene" id="EFJ06394">
    <property type="protein sequence ID" value="EFJ06394"/>
    <property type="gene ID" value="SELMODRAFT_7748"/>
</dbReference>
<keyword evidence="6" id="KW-0833">Ubl conjugation pathway</keyword>
<evidence type="ECO:0000256" key="6">
    <source>
        <dbReference type="ARBA" id="ARBA00022786"/>
    </source>
</evidence>
<evidence type="ECO:0000259" key="9">
    <source>
        <dbReference type="PROSITE" id="PS50089"/>
    </source>
</evidence>
<dbReference type="Gramene" id="EFJ08789">
    <property type="protein sequence ID" value="EFJ08789"/>
    <property type="gene ID" value="SELMODRAFT_18755"/>
</dbReference>
<dbReference type="HOGENOM" id="CLU_013137_21_0_1"/>
<dbReference type="InParanoid" id="D8T3I3"/>
<name>D8T3I3_SELML</name>